<dbReference type="PANTHER" id="PTHR46018:SF2">
    <property type="entry name" value="ZINC PHOSPHODIESTERASE ELAC PROTEIN 1"/>
    <property type="match status" value="1"/>
</dbReference>
<proteinExistence type="predicted"/>
<protein>
    <submittedName>
        <fullName evidence="3">MBL fold metallo-hydrolase</fullName>
    </submittedName>
</protein>
<dbReference type="GO" id="GO:0042781">
    <property type="term" value="F:3'-tRNA processing endoribonuclease activity"/>
    <property type="evidence" value="ECO:0007669"/>
    <property type="project" value="TreeGrafter"/>
</dbReference>
<organism evidence="3 4">
    <name type="scientific">Pseudoramibacter porci</name>
    <dbReference type="NCBI Taxonomy" id="2606631"/>
    <lineage>
        <taxon>Bacteria</taxon>
        <taxon>Bacillati</taxon>
        <taxon>Bacillota</taxon>
        <taxon>Clostridia</taxon>
        <taxon>Eubacteriales</taxon>
        <taxon>Eubacteriaceae</taxon>
        <taxon>Pseudoramibacter</taxon>
    </lineage>
</organism>
<gene>
    <name evidence="3" type="ORF">FYJ52_08110</name>
</gene>
<accession>A0A7X2NH46</accession>
<keyword evidence="1" id="KW-0540">Nuclease</keyword>
<evidence type="ECO:0000256" key="1">
    <source>
        <dbReference type="ARBA" id="ARBA00022759"/>
    </source>
</evidence>
<dbReference type="PANTHER" id="PTHR46018">
    <property type="entry name" value="ZINC PHOSPHODIESTERASE ELAC PROTEIN 1"/>
    <property type="match status" value="1"/>
</dbReference>
<dbReference type="RefSeq" id="WP_154576732.1">
    <property type="nucleotide sequence ID" value="NZ_VUMO01000011.1"/>
</dbReference>
<dbReference type="SMART" id="SM00849">
    <property type="entry name" value="Lactamase_B"/>
    <property type="match status" value="1"/>
</dbReference>
<dbReference type="Gene3D" id="3.60.15.10">
    <property type="entry name" value="Ribonuclease Z/Hydroxyacylglutathione hydrolase-like"/>
    <property type="match status" value="1"/>
</dbReference>
<name>A0A7X2NH46_9FIRM</name>
<keyword evidence="1" id="KW-0255">Endonuclease</keyword>
<feature type="domain" description="Metallo-beta-lactamase" evidence="2">
    <location>
        <begin position="17"/>
        <end position="207"/>
    </location>
</feature>
<dbReference type="Pfam" id="PF23023">
    <property type="entry name" value="Anti-Pycsar_Apyc1"/>
    <property type="match status" value="1"/>
</dbReference>
<dbReference type="InterPro" id="IPR036866">
    <property type="entry name" value="RibonucZ/Hydroxyglut_hydro"/>
</dbReference>
<dbReference type="SUPFAM" id="SSF56281">
    <property type="entry name" value="Metallo-hydrolase/oxidoreductase"/>
    <property type="match status" value="1"/>
</dbReference>
<keyword evidence="4" id="KW-1185">Reference proteome</keyword>
<dbReference type="Proteomes" id="UP000461754">
    <property type="component" value="Unassembled WGS sequence"/>
</dbReference>
<dbReference type="AlphaFoldDB" id="A0A7X2NH46"/>
<evidence type="ECO:0000313" key="4">
    <source>
        <dbReference type="Proteomes" id="UP000461754"/>
    </source>
</evidence>
<sequence length="269" mass="29687">MKLTILGTGNAIATRCYNTCFAVQDHGQTLLVDAGGGNAILKRLPAAGISINGIHTLFVTHKHIDHLLGVIWIIRVVTMNMLKGIYDGELTIYSHDEVTALLAYMSEHLLTGKQAALIGKRLHLVALKDGEGFTGAGHKITVFDIHSTKAKQFGFVMDLGGGQRLTCCGDEPCPQSAETLAAGSAWMLHEAFCRYSDRDIYKPYDKHHSTVKDACALAERLKVQNLILYHTEDDHLADRKALYKAEGRQYYSGRLEIPDDLEGFYIPSN</sequence>
<dbReference type="EMBL" id="VUMO01000011">
    <property type="protein sequence ID" value="MSS20358.1"/>
    <property type="molecule type" value="Genomic_DNA"/>
</dbReference>
<keyword evidence="3" id="KW-0378">Hydrolase</keyword>
<reference evidence="3 4" key="1">
    <citation type="submission" date="2019-08" db="EMBL/GenBank/DDBJ databases">
        <title>In-depth cultivation of the pig gut microbiome towards novel bacterial diversity and tailored functional studies.</title>
        <authorList>
            <person name="Wylensek D."/>
            <person name="Hitch T.C.A."/>
            <person name="Clavel T."/>
        </authorList>
    </citation>
    <scope>NUCLEOTIDE SEQUENCE [LARGE SCALE GENOMIC DNA]</scope>
    <source>
        <strain evidence="3 4">RF-744-FAT-4</strain>
    </source>
</reference>
<comment type="caution">
    <text evidence="3">The sequence shown here is derived from an EMBL/GenBank/DDBJ whole genome shotgun (WGS) entry which is preliminary data.</text>
</comment>
<evidence type="ECO:0000313" key="3">
    <source>
        <dbReference type="EMBL" id="MSS20358.1"/>
    </source>
</evidence>
<dbReference type="InterPro" id="IPR001279">
    <property type="entry name" value="Metallo-B-lactamas"/>
</dbReference>
<evidence type="ECO:0000259" key="2">
    <source>
        <dbReference type="SMART" id="SM00849"/>
    </source>
</evidence>